<accession>A0A5B9MKR5</accession>
<feature type="compositionally biased region" description="Acidic residues" evidence="1">
    <location>
        <begin position="119"/>
        <end position="139"/>
    </location>
</feature>
<dbReference type="RefSeq" id="WP_147870861.1">
    <property type="nucleotide sequence ID" value="NZ_CP036264.1"/>
</dbReference>
<dbReference type="KEGG" id="smam:Mal15_59200"/>
<evidence type="ECO:0000256" key="1">
    <source>
        <dbReference type="SAM" id="MobiDB-lite"/>
    </source>
</evidence>
<gene>
    <name evidence="2" type="ORF">Mal15_59200</name>
</gene>
<protein>
    <submittedName>
        <fullName evidence="2">Uncharacterized protein</fullName>
    </submittedName>
</protein>
<feature type="region of interest" description="Disordered" evidence="1">
    <location>
        <begin position="119"/>
        <end position="143"/>
    </location>
</feature>
<proteinExistence type="predicted"/>
<sequence>MIFDPYESHKLTGKHAALYRESLGTMVDVFRESRAEGDEDYISIWSFGVTLFDTLRWRQQLALLLSVSRCVLNGSGDPEKWDALEKAAFYAVYRNVLTHLEIERDMDCMEASGRAFSFPEDDPDLADLDDCDEEEEERDANEQSWHQLIAGAYQEKCLQEGLSPEEIDKYLHYESDNNGDLHHWHSLLESLADQILDDRDFEMASTLMDADPEIASAIKVQLGIPRDYFITTAAEPSDAAVEQMFRDLILLAGLRFGVGEEGDDAPF</sequence>
<organism evidence="2 3">
    <name type="scientific">Stieleria maiorica</name>
    <dbReference type="NCBI Taxonomy" id="2795974"/>
    <lineage>
        <taxon>Bacteria</taxon>
        <taxon>Pseudomonadati</taxon>
        <taxon>Planctomycetota</taxon>
        <taxon>Planctomycetia</taxon>
        <taxon>Pirellulales</taxon>
        <taxon>Pirellulaceae</taxon>
        <taxon>Stieleria</taxon>
    </lineage>
</organism>
<keyword evidence="3" id="KW-1185">Reference proteome</keyword>
<reference evidence="2 3" key="1">
    <citation type="submission" date="2019-02" db="EMBL/GenBank/DDBJ databases">
        <title>Planctomycetal bacteria perform biofilm scaping via a novel small molecule.</title>
        <authorList>
            <person name="Jeske O."/>
            <person name="Boedeker C."/>
            <person name="Wiegand S."/>
            <person name="Breitling P."/>
            <person name="Kallscheuer N."/>
            <person name="Jogler M."/>
            <person name="Rohde M."/>
            <person name="Petersen J."/>
            <person name="Medema M.H."/>
            <person name="Surup F."/>
            <person name="Jogler C."/>
        </authorList>
    </citation>
    <scope>NUCLEOTIDE SEQUENCE [LARGE SCALE GENOMIC DNA]</scope>
    <source>
        <strain evidence="2 3">Mal15</strain>
    </source>
</reference>
<dbReference type="AlphaFoldDB" id="A0A5B9MKR5"/>
<evidence type="ECO:0000313" key="3">
    <source>
        <dbReference type="Proteomes" id="UP000321353"/>
    </source>
</evidence>
<dbReference type="Proteomes" id="UP000321353">
    <property type="component" value="Chromosome"/>
</dbReference>
<name>A0A5B9MKR5_9BACT</name>
<evidence type="ECO:0000313" key="2">
    <source>
        <dbReference type="EMBL" id="QEG01839.1"/>
    </source>
</evidence>
<dbReference type="EMBL" id="CP036264">
    <property type="protein sequence ID" value="QEG01839.1"/>
    <property type="molecule type" value="Genomic_DNA"/>
</dbReference>